<organism evidence="3 4">
    <name type="scientific">Simian cytomegalovirus (strain Colburn)</name>
    <dbReference type="NCBI Taxonomy" id="50292"/>
    <lineage>
        <taxon>Viruses</taxon>
        <taxon>Duplodnaviria</taxon>
        <taxon>Heunggongvirae</taxon>
        <taxon>Peploviricota</taxon>
        <taxon>Herviviricetes</taxon>
        <taxon>Herpesvirales</taxon>
        <taxon>Orthoherpesviridae</taxon>
        <taxon>Betaherpesvirinae</taxon>
        <taxon>Cytomegalovirus</taxon>
        <taxon>Cytomegalovirus cercopithecinebeta5</taxon>
    </lineage>
</organism>
<sequence length="315" mass="35040">MVLHIVWQLLCIHTILAASTSNESTCNLQCNCNNTCGFVYNVTHASGYEHSNVTLHTSLSHNTSDTHVGHWIRYNFPATSYALYSVSGNRVAKERHDDWCFECNSTSLTICNLGVNQTGSYIFKDIMGLTEHYTVTVLPIPPPPAPKVTTVTNCSLIFFNEYLWRNASFDVIPTTTTHKTSTTTRTTTTTSTTHRTTAGRSTTHYTTTEPTTSSDGTTWPPDKPKFISKYSKLATFAAWSAGMFSVALVIFLIVFVCALFKLKQKENAKSRLPTTSSVKEKDKKKKSRSGGPAYQLITEKQYQTTSCAVEKSMFS</sequence>
<keyword evidence="4" id="KW-1185">Reference proteome</keyword>
<reference evidence="3 4" key="1">
    <citation type="submission" date="2011-12" db="EMBL/GenBank/DDBJ databases">
        <title>Comparative genomics of primate cytomegaloviruses.</title>
        <authorList>
            <person name="Davison A.J."/>
            <person name="Holton M."/>
            <person name="Dolan A."/>
            <person name="Dargan D.J."/>
            <person name="Gatherer D."/>
            <person name="Hayward G.S."/>
        </authorList>
    </citation>
    <scope>NUCLEOTIDE SEQUENCE [LARGE SCALE GENOMIC DNA]</scope>
    <source>
        <strain evidence="3">2715</strain>
    </source>
</reference>
<dbReference type="RefSeq" id="YP_004935978.1">
    <property type="nucleotide sequence ID" value="NC_012783.2"/>
</dbReference>
<dbReference type="Proteomes" id="UP000116555">
    <property type="component" value="Segment"/>
</dbReference>
<gene>
    <name evidence="3" type="primary">RL11G</name>
</gene>
<evidence type="ECO:0000313" key="4">
    <source>
        <dbReference type="Proteomes" id="UP000116555"/>
    </source>
</evidence>
<accession>G8XT74</accession>
<evidence type="ECO:0000313" key="3">
    <source>
        <dbReference type="EMBL" id="AEV80367.1"/>
    </source>
</evidence>
<dbReference type="OrthoDB" id="32321at10239"/>
<feature type="region of interest" description="Disordered" evidence="1">
    <location>
        <begin position="270"/>
        <end position="297"/>
    </location>
</feature>
<protein>
    <submittedName>
        <fullName evidence="3">Membrane protein RL11G</fullName>
    </submittedName>
</protein>
<evidence type="ECO:0000256" key="1">
    <source>
        <dbReference type="SAM" id="MobiDB-lite"/>
    </source>
</evidence>
<organismHost>
    <name type="scientific">Macaca</name>
    <name type="common">macaques</name>
    <dbReference type="NCBI Taxonomy" id="9539"/>
</organismHost>
<proteinExistence type="predicted"/>
<dbReference type="GeneID" id="25026420"/>
<feature type="region of interest" description="Disordered" evidence="1">
    <location>
        <begin position="179"/>
        <end position="220"/>
    </location>
</feature>
<keyword evidence="2" id="KW-1133">Transmembrane helix</keyword>
<keyword evidence="2" id="KW-0472">Membrane</keyword>
<dbReference type="KEGG" id="vg:25026420"/>
<name>G8XT74_SCMVC</name>
<feature type="compositionally biased region" description="Low complexity" evidence="1">
    <location>
        <begin position="179"/>
        <end position="218"/>
    </location>
</feature>
<feature type="transmembrane region" description="Helical" evidence="2">
    <location>
        <begin position="236"/>
        <end position="260"/>
    </location>
</feature>
<keyword evidence="2" id="KW-0812">Transmembrane</keyword>
<evidence type="ECO:0000256" key="2">
    <source>
        <dbReference type="SAM" id="Phobius"/>
    </source>
</evidence>
<dbReference type="EMBL" id="FJ483968">
    <property type="protein sequence ID" value="AEV80367.1"/>
    <property type="molecule type" value="Genomic_DNA"/>
</dbReference>